<proteinExistence type="predicted"/>
<reference evidence="2" key="1">
    <citation type="journal article" date="2015" name="Nature">
        <title>Complex archaea that bridge the gap between prokaryotes and eukaryotes.</title>
        <authorList>
            <person name="Spang A."/>
            <person name="Saw J.H."/>
            <person name="Jorgensen S.L."/>
            <person name="Zaremba-Niedzwiedzka K."/>
            <person name="Martijn J."/>
            <person name="Lind A.E."/>
            <person name="van Eijk R."/>
            <person name="Schleper C."/>
            <person name="Guy L."/>
            <person name="Ettema T.J."/>
        </authorList>
    </citation>
    <scope>NUCLEOTIDE SEQUENCE</scope>
</reference>
<feature type="non-terminal residue" evidence="2">
    <location>
        <position position="336"/>
    </location>
</feature>
<name>A0A0F8YIQ1_9ZZZZ</name>
<feature type="non-terminal residue" evidence="2">
    <location>
        <position position="1"/>
    </location>
</feature>
<evidence type="ECO:0008006" key="3">
    <source>
        <dbReference type="Google" id="ProtNLM"/>
    </source>
</evidence>
<accession>A0A0F8YIQ1</accession>
<keyword evidence="1" id="KW-1133">Transmembrane helix</keyword>
<protein>
    <recommendedName>
        <fullName evidence="3">Phage tail tape measure protein domain-containing protein</fullName>
    </recommendedName>
</protein>
<keyword evidence="1" id="KW-0812">Transmembrane</keyword>
<evidence type="ECO:0000256" key="1">
    <source>
        <dbReference type="SAM" id="Phobius"/>
    </source>
</evidence>
<gene>
    <name evidence="2" type="ORF">LCGC14_3150170</name>
</gene>
<keyword evidence="1" id="KW-0472">Membrane</keyword>
<dbReference type="EMBL" id="LAZR01069319">
    <property type="protein sequence ID" value="KKK47936.1"/>
    <property type="molecule type" value="Genomic_DNA"/>
</dbReference>
<evidence type="ECO:0000313" key="2">
    <source>
        <dbReference type="EMBL" id="KKK47936.1"/>
    </source>
</evidence>
<comment type="caution">
    <text evidence="2">The sequence shown here is derived from an EMBL/GenBank/DDBJ whole genome shotgun (WGS) entry which is preliminary data.</text>
</comment>
<organism evidence="2">
    <name type="scientific">marine sediment metagenome</name>
    <dbReference type="NCBI Taxonomy" id="412755"/>
    <lineage>
        <taxon>unclassified sequences</taxon>
        <taxon>metagenomes</taxon>
        <taxon>ecological metagenomes</taxon>
    </lineage>
</organism>
<dbReference type="AlphaFoldDB" id="A0A0F8YIQ1"/>
<feature type="transmembrane region" description="Helical" evidence="1">
    <location>
        <begin position="6"/>
        <end position="30"/>
    </location>
</feature>
<sequence length="336" mass="37684">MSASFLAVAAPIAVAVAAIAGLIIVGKLVVKNWDKIKTFLVNIWRSISDFFVKIWTDLKNFFIAIWSGIQNAVGPKIVKLIKIITFPFVAVVKTFKTIGKGIVSVFVWIFEQLKKHGKSIIKAITAPYRLAFEAIKKIFTSIRDWIVDKFNKLKDFLSKIPFVKKFVKGFKDGMEEIKKSAKDASDVVKEHVADVTSESFKAGEAFAKYATKTGLLKEAFDKLKNKGGFLVSMFKLTSKESDKSSESFDGQSDAINDLGDGIDRVVEKEKDWTNFLKNIGIKTIEEKAERTKFLNGVLNDLEIQLKENVIDLEAYKIAVRYANDEIRGFSETVVNT</sequence>